<keyword evidence="2 5" id="KW-0472">Membrane</keyword>
<dbReference type="AlphaFoldDB" id="A0A327KK82"/>
<evidence type="ECO:0000259" key="6">
    <source>
        <dbReference type="Pfam" id="PF04355"/>
    </source>
</evidence>
<feature type="region of interest" description="Disordered" evidence="4">
    <location>
        <begin position="1"/>
        <end position="22"/>
    </location>
</feature>
<evidence type="ECO:0000313" key="8">
    <source>
        <dbReference type="Proteomes" id="UP000248863"/>
    </source>
</evidence>
<name>A0A327KK82_9BRAD</name>
<keyword evidence="5" id="KW-0812">Transmembrane</keyword>
<dbReference type="PANTHER" id="PTHR37482:SF1">
    <property type="entry name" value="OUTER MEMBRANE PROTEIN ASSEMBLY FACTOR BAME"/>
    <property type="match status" value="1"/>
</dbReference>
<dbReference type="Proteomes" id="UP000248863">
    <property type="component" value="Unassembled WGS sequence"/>
</dbReference>
<dbReference type="GO" id="GO:0051205">
    <property type="term" value="P:protein insertion into membrane"/>
    <property type="evidence" value="ECO:0007669"/>
    <property type="project" value="TreeGrafter"/>
</dbReference>
<accession>A0A327KK82</accession>
<keyword evidence="3" id="KW-0998">Cell outer membrane</keyword>
<keyword evidence="5" id="KW-1133">Transmembrane helix</keyword>
<dbReference type="PANTHER" id="PTHR37482">
    <property type="entry name" value="OUTER MEMBRANE PROTEIN ASSEMBLY FACTOR BAME"/>
    <property type="match status" value="1"/>
</dbReference>
<dbReference type="GO" id="GO:0030674">
    <property type="term" value="F:protein-macromolecule adaptor activity"/>
    <property type="evidence" value="ECO:0007669"/>
    <property type="project" value="TreeGrafter"/>
</dbReference>
<dbReference type="InterPro" id="IPR026592">
    <property type="entry name" value="BamE"/>
</dbReference>
<feature type="domain" description="Outer membrane protein assembly factor BamE" evidence="6">
    <location>
        <begin position="50"/>
        <end position="122"/>
    </location>
</feature>
<dbReference type="GO" id="GO:1990063">
    <property type="term" value="C:Bam protein complex"/>
    <property type="evidence" value="ECO:0007669"/>
    <property type="project" value="TreeGrafter"/>
</dbReference>
<dbReference type="InterPro" id="IPR037873">
    <property type="entry name" value="BamE-like"/>
</dbReference>
<dbReference type="GO" id="GO:0043165">
    <property type="term" value="P:Gram-negative-bacterium-type cell outer membrane assembly"/>
    <property type="evidence" value="ECO:0007669"/>
    <property type="project" value="TreeGrafter"/>
</dbReference>
<evidence type="ECO:0000256" key="1">
    <source>
        <dbReference type="ARBA" id="ARBA00022729"/>
    </source>
</evidence>
<dbReference type="RefSeq" id="WP_111356975.1">
    <property type="nucleotide sequence ID" value="NZ_NHSK01000119.1"/>
</dbReference>
<dbReference type="InterPro" id="IPR007450">
    <property type="entry name" value="BamE_dom"/>
</dbReference>
<sequence>MRQATSEGPTTAAANPGRRQGRRTARGAAAAVLALGLLLGGCITQTYQRGYIVPEGALEQIPLGASQEQVLIVLGTPSTVATVSGEVFYYISQRAEQTSFLPQNEVDRRVVAVYFDKNRKVERLANYGIKDGRVFDFVSRTTPTAGQELNYLSYALKALKWW</sequence>
<feature type="compositionally biased region" description="Polar residues" evidence="4">
    <location>
        <begin position="1"/>
        <end position="13"/>
    </location>
</feature>
<feature type="transmembrane region" description="Helical" evidence="5">
    <location>
        <begin position="28"/>
        <end position="47"/>
    </location>
</feature>
<reference evidence="7 8" key="1">
    <citation type="submission" date="2017-07" db="EMBL/GenBank/DDBJ databases">
        <title>Draft Genome Sequences of Select Purple Nonsulfur Bacteria.</title>
        <authorList>
            <person name="Lasarre B."/>
            <person name="Mckinlay J.B."/>
        </authorList>
    </citation>
    <scope>NUCLEOTIDE SEQUENCE [LARGE SCALE GENOMIC DNA]</scope>
    <source>
        <strain evidence="7 8">DSM 11907</strain>
    </source>
</reference>
<organism evidence="7 8">
    <name type="scientific">Rhodoplanes elegans</name>
    <dbReference type="NCBI Taxonomy" id="29408"/>
    <lineage>
        <taxon>Bacteria</taxon>
        <taxon>Pseudomonadati</taxon>
        <taxon>Pseudomonadota</taxon>
        <taxon>Alphaproteobacteria</taxon>
        <taxon>Hyphomicrobiales</taxon>
        <taxon>Nitrobacteraceae</taxon>
        <taxon>Rhodoplanes</taxon>
    </lineage>
</organism>
<keyword evidence="8" id="KW-1185">Reference proteome</keyword>
<dbReference type="OrthoDB" id="9808313at2"/>
<dbReference type="Pfam" id="PF04355">
    <property type="entry name" value="BamE"/>
    <property type="match status" value="1"/>
</dbReference>
<evidence type="ECO:0000256" key="2">
    <source>
        <dbReference type="ARBA" id="ARBA00023136"/>
    </source>
</evidence>
<evidence type="ECO:0000256" key="3">
    <source>
        <dbReference type="ARBA" id="ARBA00023237"/>
    </source>
</evidence>
<evidence type="ECO:0000313" key="7">
    <source>
        <dbReference type="EMBL" id="RAI39220.1"/>
    </source>
</evidence>
<evidence type="ECO:0000256" key="5">
    <source>
        <dbReference type="SAM" id="Phobius"/>
    </source>
</evidence>
<proteinExistence type="predicted"/>
<evidence type="ECO:0000256" key="4">
    <source>
        <dbReference type="SAM" id="MobiDB-lite"/>
    </source>
</evidence>
<comment type="caution">
    <text evidence="7">The sequence shown here is derived from an EMBL/GenBank/DDBJ whole genome shotgun (WGS) entry which is preliminary data.</text>
</comment>
<keyword evidence="1" id="KW-0732">Signal</keyword>
<keyword evidence="7" id="KW-0261">Viral envelope protein</keyword>
<keyword evidence="7" id="KW-0946">Virion</keyword>
<protein>
    <submittedName>
        <fullName evidence="7">Cell envelope protein SmpA</fullName>
    </submittedName>
</protein>
<dbReference type="EMBL" id="NPEU01000085">
    <property type="protein sequence ID" value="RAI39220.1"/>
    <property type="molecule type" value="Genomic_DNA"/>
</dbReference>
<gene>
    <name evidence="7" type="ORF">CH338_10100</name>
</gene>
<dbReference type="Gene3D" id="3.30.1450.10">
    <property type="match status" value="1"/>
</dbReference>